<proteinExistence type="predicted"/>
<dbReference type="RefSeq" id="WP_153235806.1">
    <property type="nucleotide sequence ID" value="NZ_WINI01000008.1"/>
</dbReference>
<dbReference type="Proteomes" id="UP000451565">
    <property type="component" value="Unassembled WGS sequence"/>
</dbReference>
<evidence type="ECO:0000256" key="1">
    <source>
        <dbReference type="SAM" id="Coils"/>
    </source>
</evidence>
<reference evidence="2 3" key="1">
    <citation type="submission" date="2019-10" db="EMBL/GenBank/DDBJ databases">
        <title>Glaciimonas soli sp. nov., a psychrophilic bacterium isolated from the forest soil of a high elevation mountain in Taiwan.</title>
        <authorList>
            <person name="Wang L.-T."/>
            <person name="Shieh W.Y."/>
        </authorList>
    </citation>
    <scope>NUCLEOTIDE SEQUENCE [LARGE SCALE GENOMIC DNA]</scope>
    <source>
        <strain evidence="2 3">GS1</strain>
    </source>
</reference>
<evidence type="ECO:0000313" key="2">
    <source>
        <dbReference type="EMBL" id="MQR02192.1"/>
    </source>
</evidence>
<gene>
    <name evidence="2" type="ORF">GEV47_16060</name>
</gene>
<organism evidence="2 3">
    <name type="scientific">Glaciimonas soli</name>
    <dbReference type="NCBI Taxonomy" id="2590999"/>
    <lineage>
        <taxon>Bacteria</taxon>
        <taxon>Pseudomonadati</taxon>
        <taxon>Pseudomonadota</taxon>
        <taxon>Betaproteobacteria</taxon>
        <taxon>Burkholderiales</taxon>
        <taxon>Oxalobacteraceae</taxon>
        <taxon>Glaciimonas</taxon>
    </lineage>
</organism>
<protein>
    <recommendedName>
        <fullName evidence="4">Deaminase</fullName>
    </recommendedName>
</protein>
<sequence>MKFVILLIIVLAVLVWFQRLKKNLVERARQATQAAEQYRRNAEAAAAANSSGATGQASVGGASPQVETMVACAHCGLHFPASEAVTDHSGAIFCSEEHRRLQVAERTRAP</sequence>
<evidence type="ECO:0008006" key="4">
    <source>
        <dbReference type="Google" id="ProtNLM"/>
    </source>
</evidence>
<comment type="caution">
    <text evidence="2">The sequence shown here is derived from an EMBL/GenBank/DDBJ whole genome shotgun (WGS) entry which is preliminary data.</text>
</comment>
<dbReference type="EMBL" id="WINI01000008">
    <property type="protein sequence ID" value="MQR02192.1"/>
    <property type="molecule type" value="Genomic_DNA"/>
</dbReference>
<dbReference type="OrthoDB" id="9814432at2"/>
<dbReference type="AlphaFoldDB" id="A0A843YYD4"/>
<dbReference type="InterPro" id="IPR049708">
    <property type="entry name" value="PP0621-like"/>
</dbReference>
<dbReference type="NCBIfam" id="NF041023">
    <property type="entry name" value="PP0621_fam"/>
    <property type="match status" value="1"/>
</dbReference>
<keyword evidence="1" id="KW-0175">Coiled coil</keyword>
<accession>A0A843YYD4</accession>
<evidence type="ECO:0000313" key="3">
    <source>
        <dbReference type="Proteomes" id="UP000451565"/>
    </source>
</evidence>
<name>A0A843YYD4_9BURK</name>
<keyword evidence="3" id="KW-1185">Reference proteome</keyword>
<feature type="coiled-coil region" evidence="1">
    <location>
        <begin position="21"/>
        <end position="48"/>
    </location>
</feature>